<evidence type="ECO:0000256" key="3">
    <source>
        <dbReference type="ARBA" id="ARBA00022692"/>
    </source>
</evidence>
<keyword evidence="5 8" id="KW-1133">Transmembrane helix</keyword>
<evidence type="ECO:0000256" key="2">
    <source>
        <dbReference type="ARBA" id="ARBA00022475"/>
    </source>
</evidence>
<evidence type="ECO:0008006" key="10">
    <source>
        <dbReference type="Google" id="ProtNLM"/>
    </source>
</evidence>
<evidence type="ECO:0000256" key="4">
    <source>
        <dbReference type="ARBA" id="ARBA00022927"/>
    </source>
</evidence>
<evidence type="ECO:0000256" key="1">
    <source>
        <dbReference type="ARBA" id="ARBA00022448"/>
    </source>
</evidence>
<evidence type="ECO:0000256" key="5">
    <source>
        <dbReference type="ARBA" id="ARBA00022989"/>
    </source>
</evidence>
<evidence type="ECO:0000256" key="8">
    <source>
        <dbReference type="SAM" id="Phobius"/>
    </source>
</evidence>
<accession>A0A383DHZ7</accession>
<dbReference type="PANTHER" id="PTHR30081">
    <property type="entry name" value="PROTEIN-EXPORT MEMBRANE PROTEIN SEC"/>
    <property type="match status" value="1"/>
</dbReference>
<dbReference type="Pfam" id="PF07549">
    <property type="entry name" value="Sec_GG"/>
    <property type="match status" value="1"/>
</dbReference>
<dbReference type="EMBL" id="UINC01217378">
    <property type="protein sequence ID" value="SVE43950.1"/>
    <property type="molecule type" value="Genomic_DNA"/>
</dbReference>
<reference evidence="9" key="1">
    <citation type="submission" date="2018-05" db="EMBL/GenBank/DDBJ databases">
        <authorList>
            <person name="Lanie J.A."/>
            <person name="Ng W.-L."/>
            <person name="Kazmierczak K.M."/>
            <person name="Andrzejewski T.M."/>
            <person name="Davidsen T.M."/>
            <person name="Wayne K.J."/>
            <person name="Tettelin H."/>
            <person name="Glass J.I."/>
            <person name="Rusch D."/>
            <person name="Podicherti R."/>
            <person name="Tsui H.-C.T."/>
            <person name="Winkler M.E."/>
        </authorList>
    </citation>
    <scope>NUCLEOTIDE SEQUENCE</scope>
</reference>
<keyword evidence="3 8" id="KW-0812">Transmembrane</keyword>
<dbReference type="GO" id="GO:0005886">
    <property type="term" value="C:plasma membrane"/>
    <property type="evidence" value="ECO:0007669"/>
    <property type="project" value="TreeGrafter"/>
</dbReference>
<evidence type="ECO:0000256" key="7">
    <source>
        <dbReference type="ARBA" id="ARBA00023136"/>
    </source>
</evidence>
<keyword evidence="4" id="KW-0653">Protein transport</keyword>
<organism evidence="9">
    <name type="scientific">marine metagenome</name>
    <dbReference type="NCBI Taxonomy" id="408172"/>
    <lineage>
        <taxon>unclassified sequences</taxon>
        <taxon>metagenomes</taxon>
        <taxon>ecological metagenomes</taxon>
    </lineage>
</organism>
<dbReference type="InterPro" id="IPR022813">
    <property type="entry name" value="SecD/SecF_arch_bac"/>
</dbReference>
<proteinExistence type="predicted"/>
<keyword evidence="1" id="KW-0813">Transport</keyword>
<feature type="transmembrane region" description="Helical" evidence="8">
    <location>
        <begin position="7"/>
        <end position="24"/>
    </location>
</feature>
<protein>
    <recommendedName>
        <fullName evidence="10">Protein translocase subunit SecD</fullName>
    </recommendedName>
</protein>
<sequence>MLQDIKYRWSIIMLVVIAAAYLLWPTYRFYSLSDNEKKQTDSLILKELKKDAINLGLDLQGGMYVLLEVNTSILVENLATKKPIELMEIIQSAEYESMNNQSDFFNELLYLSNAQNMDLFRFYTNLATRRDNESVIEELKIQRDNAIASSLEIIRNRIDEFGVSEPT</sequence>
<keyword evidence="6" id="KW-0811">Translocation</keyword>
<evidence type="ECO:0000256" key="6">
    <source>
        <dbReference type="ARBA" id="ARBA00023010"/>
    </source>
</evidence>
<keyword evidence="2" id="KW-1003">Cell membrane</keyword>
<dbReference type="GO" id="GO:0015031">
    <property type="term" value="P:protein transport"/>
    <property type="evidence" value="ECO:0007669"/>
    <property type="project" value="UniProtKB-KW"/>
</dbReference>
<dbReference type="AlphaFoldDB" id="A0A383DHZ7"/>
<dbReference type="Gene3D" id="3.30.70.3400">
    <property type="match status" value="1"/>
</dbReference>
<dbReference type="InterPro" id="IPR022646">
    <property type="entry name" value="SecD/SecF_CS"/>
</dbReference>
<keyword evidence="7 8" id="KW-0472">Membrane</keyword>
<dbReference type="PANTHER" id="PTHR30081:SF8">
    <property type="entry name" value="PROTEIN TRANSLOCASE SUBUNIT SECF"/>
    <property type="match status" value="1"/>
</dbReference>
<name>A0A383DHZ7_9ZZZZ</name>
<gene>
    <name evidence="9" type="ORF">METZ01_LOCUS496804</name>
</gene>
<evidence type="ECO:0000313" key="9">
    <source>
        <dbReference type="EMBL" id="SVE43950.1"/>
    </source>
</evidence>
<feature type="non-terminal residue" evidence="9">
    <location>
        <position position="167"/>
    </location>
</feature>